<dbReference type="Gene3D" id="3.30.720.100">
    <property type="match status" value="1"/>
</dbReference>
<evidence type="ECO:0000259" key="1">
    <source>
        <dbReference type="Pfam" id="PF06983"/>
    </source>
</evidence>
<dbReference type="Gene3D" id="3.30.720.110">
    <property type="match status" value="1"/>
</dbReference>
<keyword evidence="3" id="KW-1185">Reference proteome</keyword>
<comment type="caution">
    <text evidence="2">The sequence shown here is derived from an EMBL/GenBank/DDBJ whole genome shotgun (WGS) entry which is preliminary data.</text>
</comment>
<dbReference type="SUPFAM" id="SSF54593">
    <property type="entry name" value="Glyoxalase/Bleomycin resistance protein/Dihydroxybiphenyl dioxygenase"/>
    <property type="match status" value="1"/>
</dbReference>
<reference evidence="2 3" key="1">
    <citation type="submission" date="2023-08" db="EMBL/GenBank/DDBJ databases">
        <title>Implementing the SeqCode for naming new Mesorhizobium species isolated from Vachellia karroo root nodules.</title>
        <authorList>
            <person name="Van Lill M."/>
        </authorList>
    </citation>
    <scope>NUCLEOTIDE SEQUENCE [LARGE SCALE GENOMIC DNA]</scope>
    <source>
        <strain evidence="2 3">VK22B</strain>
    </source>
</reference>
<dbReference type="Proteomes" id="UP001271249">
    <property type="component" value="Unassembled WGS sequence"/>
</dbReference>
<dbReference type="InterPro" id="IPR029068">
    <property type="entry name" value="Glyas_Bleomycin-R_OHBP_Dase"/>
</dbReference>
<dbReference type="InterPro" id="IPR028973">
    <property type="entry name" value="PhnB-like"/>
</dbReference>
<protein>
    <submittedName>
        <fullName evidence="2">VOC family protein</fullName>
    </submittedName>
</protein>
<dbReference type="PIRSF" id="PIRSF021700">
    <property type="entry name" value="3_dmu_93_MTrfase"/>
    <property type="match status" value="1"/>
</dbReference>
<evidence type="ECO:0000313" key="2">
    <source>
        <dbReference type="EMBL" id="MDX8493693.1"/>
    </source>
</evidence>
<dbReference type="InterPro" id="IPR009725">
    <property type="entry name" value="3_dmu_93_MTrfase"/>
</dbReference>
<accession>A0ABU4Z374</accession>
<name>A0ABU4Z374_9HYPH</name>
<dbReference type="EMBL" id="JAVIJC010000020">
    <property type="protein sequence ID" value="MDX8493693.1"/>
    <property type="molecule type" value="Genomic_DNA"/>
</dbReference>
<dbReference type="Pfam" id="PF06983">
    <property type="entry name" value="3-dmu-9_3-mt"/>
    <property type="match status" value="1"/>
</dbReference>
<feature type="domain" description="PhnB-like" evidence="1">
    <location>
        <begin position="2"/>
        <end position="126"/>
    </location>
</feature>
<sequence>MKVTPFLMFEGRAEEAMTFYCETIPESRVVDVTRYRAGEDGPEGTVKLARASIGGTEVMIFDSPVHHAFTFTPSISLFVDCSSEAELERIVEALAKDGAFLMPTGNYGFSRRFAWLNDRFGVSWQINLP</sequence>
<organism evidence="2 3">
    <name type="scientific">Mesorhizobium captivum</name>
    <dbReference type="NCBI Taxonomy" id="3072319"/>
    <lineage>
        <taxon>Bacteria</taxon>
        <taxon>Pseudomonadati</taxon>
        <taxon>Pseudomonadota</taxon>
        <taxon>Alphaproteobacteria</taxon>
        <taxon>Hyphomicrobiales</taxon>
        <taxon>Phyllobacteriaceae</taxon>
        <taxon>Mesorhizobium</taxon>
    </lineage>
</organism>
<dbReference type="CDD" id="cd06588">
    <property type="entry name" value="PhnB_like"/>
    <property type="match status" value="1"/>
</dbReference>
<dbReference type="PANTHER" id="PTHR33990:SF4">
    <property type="entry name" value="PHNB-LIKE DOMAIN-CONTAINING PROTEIN"/>
    <property type="match status" value="1"/>
</dbReference>
<evidence type="ECO:0000313" key="3">
    <source>
        <dbReference type="Proteomes" id="UP001271249"/>
    </source>
</evidence>
<dbReference type="PANTHER" id="PTHR33990">
    <property type="entry name" value="PROTEIN YJDN-RELATED"/>
    <property type="match status" value="1"/>
</dbReference>
<proteinExistence type="predicted"/>
<gene>
    <name evidence="2" type="ORF">RFN29_19185</name>
</gene>
<dbReference type="RefSeq" id="WP_320227600.1">
    <property type="nucleotide sequence ID" value="NZ_JAVIJB010000028.1"/>
</dbReference>